<sequence>MSGQESLKYSFAGKKVLITGGGRGIGRAVLERLYNDGAILFTLEKDPDFVDQLRKDFPNVRAEVADITDWNKTQEIIESFGPLDCLLNSAATFVFEAFLDITESNFDKQMDLNLKSLFPVTQAVVRGMVAQGTGGSIVNISSLAGCIGTPLGSVYSVSKAGVIMFSCNLAAELGKYNIRVNTFSPTAVDTPLFRQAESGWPKDFYIHRQPLQGSKVLQLDEVVNSILFLLSPLSSMTNGHNLVVDGGILIS</sequence>
<keyword evidence="4" id="KW-0560">Oxidoreductase</keyword>
<dbReference type="PANTHER" id="PTHR44252:SF3">
    <property type="entry name" value="D-ERYTHRULOSE REDUCTASE-RELATED"/>
    <property type="match status" value="1"/>
</dbReference>
<dbReference type="Proteomes" id="UP001642540">
    <property type="component" value="Unassembled WGS sequence"/>
</dbReference>
<dbReference type="Pfam" id="PF13561">
    <property type="entry name" value="adh_short_C2"/>
    <property type="match status" value="1"/>
</dbReference>
<dbReference type="InterPro" id="IPR020904">
    <property type="entry name" value="Sc_DH/Rdtase_CS"/>
</dbReference>
<comment type="subunit">
    <text evidence="2">Homotetramer.</text>
</comment>
<dbReference type="Gene3D" id="3.40.50.720">
    <property type="entry name" value="NAD(P)-binding Rossmann-like Domain"/>
    <property type="match status" value="1"/>
</dbReference>
<dbReference type="PROSITE" id="PS00061">
    <property type="entry name" value="ADH_SHORT"/>
    <property type="match status" value="1"/>
</dbReference>
<evidence type="ECO:0000313" key="6">
    <source>
        <dbReference type="Proteomes" id="UP001642540"/>
    </source>
</evidence>
<evidence type="ECO:0000256" key="4">
    <source>
        <dbReference type="ARBA" id="ARBA00023002"/>
    </source>
</evidence>
<dbReference type="EMBL" id="CAXLJM020000043">
    <property type="protein sequence ID" value="CAL8110023.1"/>
    <property type="molecule type" value="Genomic_DNA"/>
</dbReference>
<dbReference type="PRINTS" id="PR00081">
    <property type="entry name" value="GDHRDH"/>
</dbReference>
<name>A0ABP1QPU4_9HEXA</name>
<evidence type="ECO:0000256" key="2">
    <source>
        <dbReference type="ARBA" id="ARBA00011881"/>
    </source>
</evidence>
<dbReference type="InterPro" id="IPR036291">
    <property type="entry name" value="NAD(P)-bd_dom_sf"/>
</dbReference>
<protein>
    <recommendedName>
        <fullName evidence="7">L-xylulose reductase</fullName>
    </recommendedName>
</protein>
<dbReference type="SUPFAM" id="SSF51735">
    <property type="entry name" value="NAD(P)-binding Rossmann-fold domains"/>
    <property type="match status" value="1"/>
</dbReference>
<evidence type="ECO:0000256" key="1">
    <source>
        <dbReference type="ARBA" id="ARBA00006484"/>
    </source>
</evidence>
<dbReference type="PANTHER" id="PTHR44252">
    <property type="entry name" value="D-ERYTHRULOSE REDUCTASE"/>
    <property type="match status" value="1"/>
</dbReference>
<evidence type="ECO:0000313" key="5">
    <source>
        <dbReference type="EMBL" id="CAL8110023.1"/>
    </source>
</evidence>
<gene>
    <name evidence="5" type="ORF">ODALV1_LOCUS13909</name>
</gene>
<keyword evidence="6" id="KW-1185">Reference proteome</keyword>
<dbReference type="InterPro" id="IPR051737">
    <property type="entry name" value="L-xylulose/Carbonyl_redctase"/>
</dbReference>
<evidence type="ECO:0008006" key="7">
    <source>
        <dbReference type="Google" id="ProtNLM"/>
    </source>
</evidence>
<comment type="caution">
    <text evidence="5">The sequence shown here is derived from an EMBL/GenBank/DDBJ whole genome shotgun (WGS) entry which is preliminary data.</text>
</comment>
<organism evidence="5 6">
    <name type="scientific">Orchesella dallaii</name>
    <dbReference type="NCBI Taxonomy" id="48710"/>
    <lineage>
        <taxon>Eukaryota</taxon>
        <taxon>Metazoa</taxon>
        <taxon>Ecdysozoa</taxon>
        <taxon>Arthropoda</taxon>
        <taxon>Hexapoda</taxon>
        <taxon>Collembola</taxon>
        <taxon>Entomobryomorpha</taxon>
        <taxon>Entomobryoidea</taxon>
        <taxon>Orchesellidae</taxon>
        <taxon>Orchesellinae</taxon>
        <taxon>Orchesella</taxon>
    </lineage>
</organism>
<proteinExistence type="inferred from homology"/>
<evidence type="ECO:0000256" key="3">
    <source>
        <dbReference type="ARBA" id="ARBA00022857"/>
    </source>
</evidence>
<keyword evidence="3" id="KW-0521">NADP</keyword>
<accession>A0ABP1QPU4</accession>
<dbReference type="PRINTS" id="PR00080">
    <property type="entry name" value="SDRFAMILY"/>
</dbReference>
<reference evidence="5 6" key="1">
    <citation type="submission" date="2024-08" db="EMBL/GenBank/DDBJ databases">
        <authorList>
            <person name="Cucini C."/>
            <person name="Frati F."/>
        </authorList>
    </citation>
    <scope>NUCLEOTIDE SEQUENCE [LARGE SCALE GENOMIC DNA]</scope>
</reference>
<dbReference type="InterPro" id="IPR002347">
    <property type="entry name" value="SDR_fam"/>
</dbReference>
<comment type="similarity">
    <text evidence="1">Belongs to the short-chain dehydrogenases/reductases (SDR) family.</text>
</comment>